<dbReference type="AlphaFoldDB" id="A0A0F9SXG9"/>
<protein>
    <submittedName>
        <fullName evidence="1">Uncharacterized protein</fullName>
    </submittedName>
</protein>
<proteinExistence type="predicted"/>
<dbReference type="EMBL" id="LAZR01000341">
    <property type="protein sequence ID" value="KKN73625.1"/>
    <property type="molecule type" value="Genomic_DNA"/>
</dbReference>
<reference evidence="1" key="1">
    <citation type="journal article" date="2015" name="Nature">
        <title>Complex archaea that bridge the gap between prokaryotes and eukaryotes.</title>
        <authorList>
            <person name="Spang A."/>
            <person name="Saw J.H."/>
            <person name="Jorgensen S.L."/>
            <person name="Zaremba-Niedzwiedzka K."/>
            <person name="Martijn J."/>
            <person name="Lind A.E."/>
            <person name="van Eijk R."/>
            <person name="Schleper C."/>
            <person name="Guy L."/>
            <person name="Ettema T.J."/>
        </authorList>
    </citation>
    <scope>NUCLEOTIDE SEQUENCE</scope>
</reference>
<name>A0A0F9SXG9_9ZZZZ</name>
<accession>A0A0F9SXG9</accession>
<gene>
    <name evidence="1" type="ORF">LCGC14_0399410</name>
</gene>
<organism evidence="1">
    <name type="scientific">marine sediment metagenome</name>
    <dbReference type="NCBI Taxonomy" id="412755"/>
    <lineage>
        <taxon>unclassified sequences</taxon>
        <taxon>metagenomes</taxon>
        <taxon>ecological metagenomes</taxon>
    </lineage>
</organism>
<comment type="caution">
    <text evidence="1">The sequence shown here is derived from an EMBL/GenBank/DDBJ whole genome shotgun (WGS) entry which is preliminary data.</text>
</comment>
<sequence>MPFGIDPNTLALSPGQVLTDEARRRQETLQREQMQKQFAIAQRRITAQQRATEMQRQARTQQYGLQRNIAEARIREQQAGRTSKEKMFGEAMEAERTGKMTKFSRDVYLRALSEGFMPEAESPSMMPGVEGMPSLVAPPTITEEQRAGLAGKAGLEPSGLTEKARLRYARPLKTRIEMTPREIKIWESKGWMQGPGKRWISPVKLKETFLDTLPPKERPKTFFGKLETNDVTWFIMQKMSTYEDLQDLMRNRKAYEKQGVNVRYILNYFRKE</sequence>
<evidence type="ECO:0000313" key="1">
    <source>
        <dbReference type="EMBL" id="KKN73625.1"/>
    </source>
</evidence>